<keyword evidence="2" id="KW-0472">Membrane</keyword>
<feature type="region of interest" description="Disordered" evidence="1">
    <location>
        <begin position="261"/>
        <end position="280"/>
    </location>
</feature>
<dbReference type="AlphaFoldDB" id="A0A7S3N6R5"/>
<proteinExistence type="predicted"/>
<dbReference type="EMBL" id="HBII01008274">
    <property type="protein sequence ID" value="CAE0344757.1"/>
    <property type="molecule type" value="Transcribed_RNA"/>
</dbReference>
<keyword evidence="2" id="KW-0812">Transmembrane</keyword>
<organism evidence="3">
    <name type="scientific">Euplotes harpa</name>
    <dbReference type="NCBI Taxonomy" id="151035"/>
    <lineage>
        <taxon>Eukaryota</taxon>
        <taxon>Sar</taxon>
        <taxon>Alveolata</taxon>
        <taxon>Ciliophora</taxon>
        <taxon>Intramacronucleata</taxon>
        <taxon>Spirotrichea</taxon>
        <taxon>Hypotrichia</taxon>
        <taxon>Euplotida</taxon>
        <taxon>Euplotidae</taxon>
        <taxon>Euplotes</taxon>
    </lineage>
</organism>
<feature type="transmembrane region" description="Helical" evidence="2">
    <location>
        <begin position="153"/>
        <end position="178"/>
    </location>
</feature>
<gene>
    <name evidence="3" type="ORF">EHAR0213_LOCUS3666</name>
</gene>
<accession>A0A7S3N6R5</accession>
<sequence length="280" mass="29599">MSAVCGGSSDYRCSSQTSYLPQNAKKLLCPSDVSSCLNMKSLTEFTSGTSAVLFSNSIPLTSACSYKVAVYTSSIDSVTITVNALNKATFEVYHESSPGTFMYKSEVASGKSTTLDVNEDSSVWVLVTPTSAGGTVQFSIKGDGSSSPDKAKILIAVFCSVGGLILLILIIVGIICLIKRCKKKKSQSESSKVSAIVAPPVSSEFGQYTSYHQVENQSLAAGKNPSAIGVANIHNQADPPNVADHTMPEYASLPMIKTKEASFKANHPKTPEAIQEDGED</sequence>
<name>A0A7S3N6R5_9SPIT</name>
<evidence type="ECO:0000256" key="1">
    <source>
        <dbReference type="SAM" id="MobiDB-lite"/>
    </source>
</evidence>
<protein>
    <submittedName>
        <fullName evidence="3">Uncharacterized protein</fullName>
    </submittedName>
</protein>
<keyword evidence="2" id="KW-1133">Transmembrane helix</keyword>
<evidence type="ECO:0000256" key="2">
    <source>
        <dbReference type="SAM" id="Phobius"/>
    </source>
</evidence>
<reference evidence="3" key="1">
    <citation type="submission" date="2021-01" db="EMBL/GenBank/DDBJ databases">
        <authorList>
            <person name="Corre E."/>
            <person name="Pelletier E."/>
            <person name="Niang G."/>
            <person name="Scheremetjew M."/>
            <person name="Finn R."/>
            <person name="Kale V."/>
            <person name="Holt S."/>
            <person name="Cochrane G."/>
            <person name="Meng A."/>
            <person name="Brown T."/>
            <person name="Cohen L."/>
        </authorList>
    </citation>
    <scope>NUCLEOTIDE SEQUENCE</scope>
    <source>
        <strain evidence="3">FSP1.4</strain>
    </source>
</reference>
<evidence type="ECO:0000313" key="3">
    <source>
        <dbReference type="EMBL" id="CAE0344757.1"/>
    </source>
</evidence>